<evidence type="ECO:0000313" key="11">
    <source>
        <dbReference type="Proteomes" id="UP001500339"/>
    </source>
</evidence>
<evidence type="ECO:0000256" key="5">
    <source>
        <dbReference type="ARBA" id="ARBA00022833"/>
    </source>
</evidence>
<feature type="signal peptide" evidence="8">
    <location>
        <begin position="1"/>
        <end position="23"/>
    </location>
</feature>
<comment type="cofactor">
    <cofactor evidence="1">
        <name>Zn(2+)</name>
        <dbReference type="ChEBI" id="CHEBI:29105"/>
    </cofactor>
</comment>
<dbReference type="PROSITE" id="PS52035">
    <property type="entry name" value="PEPTIDASE_M14"/>
    <property type="match status" value="1"/>
</dbReference>
<keyword evidence="5" id="KW-0862">Zinc</keyword>
<keyword evidence="11" id="KW-1185">Reference proteome</keyword>
<keyword evidence="3" id="KW-0645">Protease</keyword>
<reference evidence="11" key="1">
    <citation type="journal article" date="2019" name="Int. J. Syst. Evol. Microbiol.">
        <title>The Global Catalogue of Microorganisms (GCM) 10K type strain sequencing project: providing services to taxonomists for standard genome sequencing and annotation.</title>
        <authorList>
            <consortium name="The Broad Institute Genomics Platform"/>
            <consortium name="The Broad Institute Genome Sequencing Center for Infectious Disease"/>
            <person name="Wu L."/>
            <person name="Ma J."/>
        </authorList>
    </citation>
    <scope>NUCLEOTIDE SEQUENCE [LARGE SCALE GENOMIC DNA]</scope>
    <source>
        <strain evidence="11">JCM 1405</strain>
    </source>
</reference>
<keyword evidence="4" id="KW-0378">Hydrolase</keyword>
<dbReference type="PANTHER" id="PTHR11705:SF143">
    <property type="entry name" value="SLL0236 PROTEIN"/>
    <property type="match status" value="1"/>
</dbReference>
<accession>A0ABP3TX62</accession>
<dbReference type="Pfam" id="PF00246">
    <property type="entry name" value="Peptidase_M14"/>
    <property type="match status" value="1"/>
</dbReference>
<dbReference type="RefSeq" id="WP_343766967.1">
    <property type="nucleotide sequence ID" value="NZ_BAAACF010000001.1"/>
</dbReference>
<evidence type="ECO:0000256" key="8">
    <source>
        <dbReference type="SAM" id="SignalP"/>
    </source>
</evidence>
<evidence type="ECO:0000256" key="6">
    <source>
        <dbReference type="ARBA" id="ARBA00023049"/>
    </source>
</evidence>
<dbReference type="InterPro" id="IPR000834">
    <property type="entry name" value="Peptidase_M14"/>
</dbReference>
<organism evidence="10 11">
    <name type="scientific">Clostridium malenominatum</name>
    <dbReference type="NCBI Taxonomy" id="1539"/>
    <lineage>
        <taxon>Bacteria</taxon>
        <taxon>Bacillati</taxon>
        <taxon>Bacillota</taxon>
        <taxon>Clostridia</taxon>
        <taxon>Eubacteriales</taxon>
        <taxon>Clostridiaceae</taxon>
        <taxon>Clostridium</taxon>
    </lineage>
</organism>
<dbReference type="SUPFAM" id="SSF53187">
    <property type="entry name" value="Zn-dependent exopeptidases"/>
    <property type="match status" value="1"/>
</dbReference>
<sequence>MKKLTLLFLALVLLIAPCNSVFAQSNKNTDDKLQSINWDERHTIEFHDNLLKDLAIKYPNIAKTYPIGHTWRERKINAIELTSNVKNEKNKTGIAVIGNIHGNEQESAESASYTAWWLATNYNTDKKVKNILDNYTVYIVPVMNPDGYAQSFIYPIRENLRPTDRNGNNIVFSDPYSDTDGDGIIADIYVGAKDSAIKDRKKIGMESADWDKNGVFGDDPKQSTIDLNRTFDYLWNYLDVDRKPALGGNAYTRAGANPAIEPEVKAVQNFLLTKKVHALATLHTGIQCVLTPWCNTPEKPKDAKFMEKVAADMTKALEDTTGRKFYSKQSYDDYPTSAEMIDWTYGRLGIHSYTIEVYRGGKSNPKGTIEEQCAWNNELPADIWEYKGEWNGVKDVWFRKTSRAQMVGIAPPEQTKMVEGAKNAILKMIESEPYGPGSEAPEYLFWGNGW</sequence>
<gene>
    <name evidence="10" type="ORF">GCM10008905_08240</name>
</gene>
<evidence type="ECO:0000313" key="10">
    <source>
        <dbReference type="EMBL" id="GAA0719773.1"/>
    </source>
</evidence>
<name>A0ABP3TX62_9CLOT</name>
<dbReference type="Proteomes" id="UP001500339">
    <property type="component" value="Unassembled WGS sequence"/>
</dbReference>
<feature type="chain" id="PRO_5045116521" description="Peptidase M14 domain-containing protein" evidence="8">
    <location>
        <begin position="24"/>
        <end position="450"/>
    </location>
</feature>
<comment type="caution">
    <text evidence="10">The sequence shown here is derived from an EMBL/GenBank/DDBJ whole genome shotgun (WGS) entry which is preliminary data.</text>
</comment>
<dbReference type="SMART" id="SM00631">
    <property type="entry name" value="Zn_pept"/>
    <property type="match status" value="1"/>
</dbReference>
<evidence type="ECO:0000256" key="1">
    <source>
        <dbReference type="ARBA" id="ARBA00001947"/>
    </source>
</evidence>
<evidence type="ECO:0000256" key="4">
    <source>
        <dbReference type="ARBA" id="ARBA00022801"/>
    </source>
</evidence>
<evidence type="ECO:0000256" key="2">
    <source>
        <dbReference type="ARBA" id="ARBA00005988"/>
    </source>
</evidence>
<protein>
    <recommendedName>
        <fullName evidence="9">Peptidase M14 domain-containing protein</fullName>
    </recommendedName>
</protein>
<feature type="domain" description="Peptidase M14" evidence="9">
    <location>
        <begin position="40"/>
        <end position="387"/>
    </location>
</feature>
<comment type="similarity">
    <text evidence="2 7">Belongs to the peptidase M14 family.</text>
</comment>
<evidence type="ECO:0000259" key="9">
    <source>
        <dbReference type="PROSITE" id="PS52035"/>
    </source>
</evidence>
<dbReference type="Gene3D" id="3.40.630.10">
    <property type="entry name" value="Zn peptidases"/>
    <property type="match status" value="1"/>
</dbReference>
<dbReference type="PANTHER" id="PTHR11705">
    <property type="entry name" value="PROTEASE FAMILY M14 CARBOXYPEPTIDASE A,B"/>
    <property type="match status" value="1"/>
</dbReference>
<keyword evidence="8" id="KW-0732">Signal</keyword>
<evidence type="ECO:0000256" key="3">
    <source>
        <dbReference type="ARBA" id="ARBA00022670"/>
    </source>
</evidence>
<dbReference type="EMBL" id="BAAACF010000001">
    <property type="protein sequence ID" value="GAA0719773.1"/>
    <property type="molecule type" value="Genomic_DNA"/>
</dbReference>
<proteinExistence type="inferred from homology"/>
<evidence type="ECO:0000256" key="7">
    <source>
        <dbReference type="PROSITE-ProRule" id="PRU01379"/>
    </source>
</evidence>
<keyword evidence="6" id="KW-0482">Metalloprotease</keyword>
<feature type="active site" description="Proton donor/acceptor" evidence="7">
    <location>
        <position position="356"/>
    </location>
</feature>